<dbReference type="InterPro" id="IPR007627">
    <property type="entry name" value="RNA_pol_sigma70_r2"/>
</dbReference>
<gene>
    <name evidence="7" type="ORF">KDU71_03880</name>
</gene>
<feature type="domain" description="RNA polymerase sigma-70 region 2" evidence="5">
    <location>
        <begin position="45"/>
        <end position="112"/>
    </location>
</feature>
<reference evidence="7" key="2">
    <citation type="submission" date="2021-04" db="EMBL/GenBank/DDBJ databases">
        <authorList>
            <person name="Zhang T."/>
            <person name="Zhang Y."/>
            <person name="Lu D."/>
            <person name="Zuo D."/>
            <person name="Du Z."/>
        </authorList>
    </citation>
    <scope>NUCLEOTIDE SEQUENCE</scope>
    <source>
        <strain evidence="7">JR1</strain>
    </source>
</reference>
<dbReference type="Proteomes" id="UP000679220">
    <property type="component" value="Unassembled WGS sequence"/>
</dbReference>
<evidence type="ECO:0000313" key="7">
    <source>
        <dbReference type="EMBL" id="MBR8534687.1"/>
    </source>
</evidence>
<dbReference type="GO" id="GO:0003677">
    <property type="term" value="F:DNA binding"/>
    <property type="evidence" value="ECO:0007669"/>
    <property type="project" value="InterPro"/>
</dbReference>
<evidence type="ECO:0000259" key="5">
    <source>
        <dbReference type="Pfam" id="PF04542"/>
    </source>
</evidence>
<dbReference type="SUPFAM" id="SSF88659">
    <property type="entry name" value="Sigma3 and sigma4 domains of RNA polymerase sigma factors"/>
    <property type="match status" value="1"/>
</dbReference>
<sequence>MKLRFILCFTCGLRIFEAIRESMNPSEKIILQAIKNGEVTIYKELFSKYSKSLFYYACKFIDEDEARDIVQDVFMAIWTQRSSLEINTSLNSYLFGITRNKCLKHLQRKERTTDSDQLSIKEVQHYEMQNDAISSLIEKELNDKYEAALQQLPPKCLEVFLMSRRMDLKNKEIAAQLDISEKAVEKHISKALRHLRKELKDYLPLLYYLGQFWG</sequence>
<keyword evidence="2" id="KW-0805">Transcription regulation</keyword>
<dbReference type="PANTHER" id="PTHR43133">
    <property type="entry name" value="RNA POLYMERASE ECF-TYPE SIGMA FACTO"/>
    <property type="match status" value="1"/>
</dbReference>
<dbReference type="InterPro" id="IPR013325">
    <property type="entry name" value="RNA_pol_sigma_r2"/>
</dbReference>
<dbReference type="NCBIfam" id="TIGR02985">
    <property type="entry name" value="Sig70_bacteroi1"/>
    <property type="match status" value="1"/>
</dbReference>
<dbReference type="SUPFAM" id="SSF88946">
    <property type="entry name" value="Sigma2 domain of RNA polymerase sigma factors"/>
    <property type="match status" value="1"/>
</dbReference>
<dbReference type="PANTHER" id="PTHR43133:SF46">
    <property type="entry name" value="RNA POLYMERASE SIGMA-70 FACTOR ECF SUBFAMILY"/>
    <property type="match status" value="1"/>
</dbReference>
<dbReference type="GO" id="GO:0016987">
    <property type="term" value="F:sigma factor activity"/>
    <property type="evidence" value="ECO:0007669"/>
    <property type="project" value="UniProtKB-KW"/>
</dbReference>
<keyword evidence="4" id="KW-0804">Transcription</keyword>
<comment type="similarity">
    <text evidence="1">Belongs to the sigma-70 factor family. ECF subfamily.</text>
</comment>
<proteinExistence type="inferred from homology"/>
<dbReference type="EMBL" id="JAGTAR010000004">
    <property type="protein sequence ID" value="MBR8534687.1"/>
    <property type="molecule type" value="Genomic_DNA"/>
</dbReference>
<dbReference type="InterPro" id="IPR014284">
    <property type="entry name" value="RNA_pol_sigma-70_dom"/>
</dbReference>
<dbReference type="GO" id="GO:0006352">
    <property type="term" value="P:DNA-templated transcription initiation"/>
    <property type="evidence" value="ECO:0007669"/>
    <property type="project" value="InterPro"/>
</dbReference>
<dbReference type="Pfam" id="PF08281">
    <property type="entry name" value="Sigma70_r4_2"/>
    <property type="match status" value="1"/>
</dbReference>
<name>A0A941IXH2_9BACT</name>
<dbReference type="Gene3D" id="1.10.1740.10">
    <property type="match status" value="1"/>
</dbReference>
<dbReference type="Gene3D" id="1.10.10.10">
    <property type="entry name" value="Winged helix-like DNA-binding domain superfamily/Winged helix DNA-binding domain"/>
    <property type="match status" value="1"/>
</dbReference>
<evidence type="ECO:0000256" key="4">
    <source>
        <dbReference type="ARBA" id="ARBA00023163"/>
    </source>
</evidence>
<dbReference type="InterPro" id="IPR039425">
    <property type="entry name" value="RNA_pol_sigma-70-like"/>
</dbReference>
<organism evidence="7 8">
    <name type="scientific">Carboxylicivirga sediminis</name>
    <dbReference type="NCBI Taxonomy" id="2006564"/>
    <lineage>
        <taxon>Bacteria</taxon>
        <taxon>Pseudomonadati</taxon>
        <taxon>Bacteroidota</taxon>
        <taxon>Bacteroidia</taxon>
        <taxon>Marinilabiliales</taxon>
        <taxon>Marinilabiliaceae</taxon>
        <taxon>Carboxylicivirga</taxon>
    </lineage>
</organism>
<accession>A0A941IXH2</accession>
<feature type="domain" description="RNA polymerase sigma factor 70 region 4 type 2" evidence="6">
    <location>
        <begin position="144"/>
        <end position="195"/>
    </location>
</feature>
<dbReference type="InterPro" id="IPR014327">
    <property type="entry name" value="RNA_pol_sigma70_bacteroid"/>
</dbReference>
<dbReference type="NCBIfam" id="TIGR02937">
    <property type="entry name" value="sigma70-ECF"/>
    <property type="match status" value="1"/>
</dbReference>
<dbReference type="CDD" id="cd06171">
    <property type="entry name" value="Sigma70_r4"/>
    <property type="match status" value="1"/>
</dbReference>
<dbReference type="InterPro" id="IPR036388">
    <property type="entry name" value="WH-like_DNA-bd_sf"/>
</dbReference>
<evidence type="ECO:0000256" key="2">
    <source>
        <dbReference type="ARBA" id="ARBA00023015"/>
    </source>
</evidence>
<evidence type="ECO:0000313" key="8">
    <source>
        <dbReference type="Proteomes" id="UP000679220"/>
    </source>
</evidence>
<dbReference type="InterPro" id="IPR013249">
    <property type="entry name" value="RNA_pol_sigma70_r4_t2"/>
</dbReference>
<evidence type="ECO:0000256" key="3">
    <source>
        <dbReference type="ARBA" id="ARBA00023082"/>
    </source>
</evidence>
<keyword evidence="3" id="KW-0731">Sigma factor</keyword>
<dbReference type="InterPro" id="IPR013324">
    <property type="entry name" value="RNA_pol_sigma_r3/r4-like"/>
</dbReference>
<protein>
    <submittedName>
        <fullName evidence="7">RNA polymerase sigma-70 factor</fullName>
    </submittedName>
</protein>
<evidence type="ECO:0000259" key="6">
    <source>
        <dbReference type="Pfam" id="PF08281"/>
    </source>
</evidence>
<evidence type="ECO:0000256" key="1">
    <source>
        <dbReference type="ARBA" id="ARBA00010641"/>
    </source>
</evidence>
<dbReference type="Pfam" id="PF04542">
    <property type="entry name" value="Sigma70_r2"/>
    <property type="match status" value="1"/>
</dbReference>
<dbReference type="AlphaFoldDB" id="A0A941IXH2"/>
<comment type="caution">
    <text evidence="7">The sequence shown here is derived from an EMBL/GenBank/DDBJ whole genome shotgun (WGS) entry which is preliminary data.</text>
</comment>
<reference evidence="7" key="1">
    <citation type="journal article" date="2018" name="Int. J. Syst. Evol. Microbiol.">
        <title>Carboxylicivirga sediminis sp. nov., isolated from coastal sediment.</title>
        <authorList>
            <person name="Wang F.Q."/>
            <person name="Ren L.H."/>
            <person name="Zou R.J."/>
            <person name="Sun Y.Z."/>
            <person name="Liu X.J."/>
            <person name="Jiang F."/>
            <person name="Liu L.J."/>
        </authorList>
    </citation>
    <scope>NUCLEOTIDE SEQUENCE</scope>
    <source>
        <strain evidence="7">JR1</strain>
    </source>
</reference>
<keyword evidence="8" id="KW-1185">Reference proteome</keyword>